<dbReference type="Pfam" id="PF00743">
    <property type="entry name" value="FMO-like"/>
    <property type="match status" value="1"/>
</dbReference>
<feature type="region of interest" description="Disordered" evidence="6">
    <location>
        <begin position="284"/>
        <end position="401"/>
    </location>
</feature>
<feature type="compositionally biased region" description="Polar residues" evidence="6">
    <location>
        <begin position="535"/>
        <end position="549"/>
    </location>
</feature>
<dbReference type="SMART" id="SM00320">
    <property type="entry name" value="WD40"/>
    <property type="match status" value="6"/>
</dbReference>
<evidence type="ECO:0000259" key="8">
    <source>
        <dbReference type="Pfam" id="PF23798"/>
    </source>
</evidence>
<keyword evidence="2" id="KW-0285">Flavoprotein</keyword>
<dbReference type="InterPro" id="IPR001680">
    <property type="entry name" value="WD40_rpt"/>
</dbReference>
<dbReference type="STRING" id="33203.A0A179GHD9"/>
<protein>
    <submittedName>
        <fullName evidence="9">SPT8-like protein</fullName>
    </submittedName>
</protein>
<evidence type="ECO:0000256" key="6">
    <source>
        <dbReference type="SAM" id="MobiDB-lite"/>
    </source>
</evidence>
<evidence type="ECO:0000256" key="4">
    <source>
        <dbReference type="ARBA" id="ARBA00023002"/>
    </source>
</evidence>
<name>A0A179GHD9_PURLI</name>
<evidence type="ECO:0000256" key="5">
    <source>
        <dbReference type="PROSITE-ProRule" id="PRU00221"/>
    </source>
</evidence>
<dbReference type="InterPro" id="IPR036322">
    <property type="entry name" value="WD40_repeat_dom_sf"/>
</dbReference>
<dbReference type="InterPro" id="IPR020946">
    <property type="entry name" value="Flavin_mOase-like"/>
</dbReference>
<dbReference type="Gene3D" id="2.130.10.10">
    <property type="entry name" value="YVTN repeat-like/Quinoprotein amine dehydrogenase"/>
    <property type="match status" value="2"/>
</dbReference>
<dbReference type="SUPFAM" id="SSF51905">
    <property type="entry name" value="FAD/NAD(P)-binding domain"/>
    <property type="match status" value="1"/>
</dbReference>
<keyword evidence="4" id="KW-0560">Oxidoreductase</keyword>
<evidence type="ECO:0000313" key="9">
    <source>
        <dbReference type="EMBL" id="OAQ76898.1"/>
    </source>
</evidence>
<evidence type="ECO:0000256" key="2">
    <source>
        <dbReference type="ARBA" id="ARBA00022630"/>
    </source>
</evidence>
<dbReference type="InterPro" id="IPR015943">
    <property type="entry name" value="WD40/YVTN_repeat-like_dom_sf"/>
</dbReference>
<gene>
    <name evidence="9" type="ORF">VFPFJ_10435</name>
</gene>
<dbReference type="Pfam" id="PF23798">
    <property type="entry name" value="Beta-prop_SPT8"/>
    <property type="match status" value="2"/>
</dbReference>
<evidence type="ECO:0000256" key="3">
    <source>
        <dbReference type="ARBA" id="ARBA00022827"/>
    </source>
</evidence>
<dbReference type="InterPro" id="IPR036188">
    <property type="entry name" value="FAD/NAD-bd_sf"/>
</dbReference>
<keyword evidence="7" id="KW-1133">Transmembrane helix</keyword>
<feature type="transmembrane region" description="Helical" evidence="7">
    <location>
        <begin position="1254"/>
        <end position="1276"/>
    </location>
</feature>
<keyword evidence="7" id="KW-0812">Transmembrane</keyword>
<feature type="transmembrane region" description="Helical" evidence="7">
    <location>
        <begin position="1288"/>
        <end position="1308"/>
    </location>
</feature>
<dbReference type="PROSITE" id="PS50294">
    <property type="entry name" value="WD_REPEATS_REGION"/>
    <property type="match status" value="1"/>
</dbReference>
<feature type="compositionally biased region" description="Low complexity" evidence="6">
    <location>
        <begin position="477"/>
        <end position="508"/>
    </location>
</feature>
<dbReference type="PROSITE" id="PS50082">
    <property type="entry name" value="WD_REPEATS_2"/>
    <property type="match status" value="2"/>
</dbReference>
<dbReference type="InterPro" id="IPR050346">
    <property type="entry name" value="FMO-like"/>
</dbReference>
<feature type="compositionally biased region" description="Gly residues" evidence="6">
    <location>
        <begin position="342"/>
        <end position="353"/>
    </location>
</feature>
<dbReference type="Gene3D" id="3.50.50.60">
    <property type="entry name" value="FAD/NAD(P)-binding domain"/>
    <property type="match status" value="1"/>
</dbReference>
<dbReference type="GO" id="GO:0050661">
    <property type="term" value="F:NADP binding"/>
    <property type="evidence" value="ECO:0007669"/>
    <property type="project" value="InterPro"/>
</dbReference>
<dbReference type="GO" id="GO:0004499">
    <property type="term" value="F:N,N-dimethylaniline monooxygenase activity"/>
    <property type="evidence" value="ECO:0007669"/>
    <property type="project" value="InterPro"/>
</dbReference>
<dbReference type="SUPFAM" id="SSF50978">
    <property type="entry name" value="WD40 repeat-like"/>
    <property type="match status" value="1"/>
</dbReference>
<dbReference type="GO" id="GO:0050660">
    <property type="term" value="F:flavin adenine dinucleotide binding"/>
    <property type="evidence" value="ECO:0007669"/>
    <property type="project" value="InterPro"/>
</dbReference>
<evidence type="ECO:0000256" key="1">
    <source>
        <dbReference type="ARBA" id="ARBA00009183"/>
    </source>
</evidence>
<comment type="caution">
    <text evidence="9">The sequence shown here is derived from an EMBL/GenBank/DDBJ whole genome shotgun (WGS) entry which is preliminary data.</text>
</comment>
<keyword evidence="7" id="KW-0472">Membrane</keyword>
<sequence>MDEEDRFSASSAESERGDEPDEPMQDADEANNNDADADPEEDNNDDADADDDDDEGDNEADDDAAAAANANAPADDAQNDNGPHEPPRPKSSKSATPSPSAMPWRPTVRPEALTAKLYDIVPTMAAPQSTSVNAMAITPDLRYWITGGSDGYIRKYDGPGTINGKLALTVAQKHPFVDSVTKAGILMSYWENEEPAPPGRGDQDHVLSPVYSLAVHSHALWLLSGLESGGINLQSVRHDEGKKIACLQQHTNAVSVLTLAPDEKSVLSGGWDKNVFDWDLNTGQTKRSFDGSGGQISSIELRPASGDPISAEADEPVLSGTMATNNDAPLTNGVFHDHADGGGDAAGLGGGDAGDPQDGQASPAHESLFGGSDAGSLFGETAGEQPFGHDDDGYGAGMEMMGGGHEGGMDYSADMAMAGMEAGKAADGEQPPGQAQSQMQTQTQTQTQTETETQPTQDAMEVDGTNEMQASGGPGSAGATAGEKQADAGASPQPATAAAEQDDQAQSQHTPRRLSEDKALLKRSQSPSAAVFATGQPSQTQQQHDLSQTSATTFLSSAIDGTIRIWDRRAPNPVARIGNRVGVPPWCMSACWSPDGNMIYAGRRNGTVEEFDVRKARRGWEPERVLKFPAGSGAVSAVKPMVNGRHLVCASHDILRLYDLRETRTAKHSTVPFLIIPGPPRAGVISGLYVDPTSRFMLSAAGTRGWEGTSTEVLIGYEINLVSSKQLTTFSDFRAKETGDFLKAVQYAQYLEDYVTHFKLWPHINLLTRVVEVRKRPEGGHTILYQRVKDQRHSGFERDTDGDVQEWDCDAVAVCSGLHVLPNMPKIPGLERVPEVLHSSQFKARSQFGKDKTVVVVGTGETGADVAHLAITSPTKRRNPGPVLLPCLGRKLNPNEPGIPIDVSRTNLFDTTYVHPILRNSFVLWEYYHWYVSSLLWVSAGSNWGMDQWVGEMPPERHHPARIFFNKTAMKICPYISGPYKAKYQKSWLYRIRKALMQTPIPEGNGRVIDLAPWPKAINEDGTMTITNNGRPEYERLKDDVIKPDIMVFATGYSQSFPFFKAKGKDNKIEYPVPNEADVRNIWKRDEPDVGFIGFLRPGLGAIPPLAEMQAQLWVYNLLAGDPLSAKLRPEDEPHYRLQPLNNARIHYGVDHESYVYQLAMDMGSAPGVTDLPRILLGTTVYGGGGTLACGRTWFRMPIVWALGANFVTKFRLQGPWAWDGAKDMMASKEFWETITRRPYFFGHIVVNMLPLAVFGPMSFAVWCYATVMEVFAFLFGLQPGSGASPSGARLSALTLVAAMVLSAAYLFQDAIPGRDGLGSGLGGFGTGVGDAWRGMRAAVPSVGAAGPRR</sequence>
<evidence type="ECO:0000313" key="10">
    <source>
        <dbReference type="Proteomes" id="UP000078340"/>
    </source>
</evidence>
<dbReference type="EMBL" id="LSBI01000013">
    <property type="protein sequence ID" value="OAQ76898.1"/>
    <property type="molecule type" value="Genomic_DNA"/>
</dbReference>
<feature type="domain" description="Transcription factor spt8 beta-propeller" evidence="8">
    <location>
        <begin position="549"/>
        <end position="720"/>
    </location>
</feature>
<evidence type="ECO:0000256" key="7">
    <source>
        <dbReference type="SAM" id="Phobius"/>
    </source>
</evidence>
<accession>A0A179GHD9</accession>
<dbReference type="PANTHER" id="PTHR23023">
    <property type="entry name" value="DIMETHYLANILINE MONOOXYGENASE"/>
    <property type="match status" value="1"/>
</dbReference>
<feature type="compositionally biased region" description="Low complexity" evidence="6">
    <location>
        <begin position="422"/>
        <end position="457"/>
    </location>
</feature>
<feature type="repeat" description="WD" evidence="5">
    <location>
        <begin position="247"/>
        <end position="288"/>
    </location>
</feature>
<dbReference type="InterPro" id="IPR057544">
    <property type="entry name" value="Beta-prop_SPT8"/>
</dbReference>
<proteinExistence type="inferred from homology"/>
<feature type="compositionally biased region" description="Low complexity" evidence="6">
    <location>
        <begin position="92"/>
        <end position="101"/>
    </location>
</feature>
<comment type="similarity">
    <text evidence="1">Belongs to the FMO family.</text>
</comment>
<feature type="region of interest" description="Disordered" evidence="6">
    <location>
        <begin position="1"/>
        <end position="106"/>
    </location>
</feature>
<feature type="region of interest" description="Disordered" evidence="6">
    <location>
        <begin position="422"/>
        <end position="549"/>
    </location>
</feature>
<organism evidence="9 10">
    <name type="scientific">Purpureocillium lilacinum</name>
    <name type="common">Paecilomyces lilacinus</name>
    <dbReference type="NCBI Taxonomy" id="33203"/>
    <lineage>
        <taxon>Eukaryota</taxon>
        <taxon>Fungi</taxon>
        <taxon>Dikarya</taxon>
        <taxon>Ascomycota</taxon>
        <taxon>Pezizomycotina</taxon>
        <taxon>Sordariomycetes</taxon>
        <taxon>Hypocreomycetidae</taxon>
        <taxon>Hypocreales</taxon>
        <taxon>Ophiocordycipitaceae</taxon>
        <taxon>Purpureocillium</taxon>
    </lineage>
</organism>
<feature type="domain" description="Transcription factor spt8 beta-propeller" evidence="8">
    <location>
        <begin position="118"/>
        <end position="304"/>
    </location>
</feature>
<reference evidence="9 10" key="1">
    <citation type="submission" date="2016-02" db="EMBL/GenBank/DDBJ databases">
        <title>Biosynthesis of antibiotic leucinostatins and their inhibition on Phytophthora in bio-control Purpureocillium lilacinum.</title>
        <authorList>
            <person name="Wang G."/>
            <person name="Liu Z."/>
            <person name="Lin R."/>
            <person name="Li E."/>
            <person name="Mao Z."/>
            <person name="Ling J."/>
            <person name="Yin W."/>
            <person name="Xie B."/>
        </authorList>
    </citation>
    <scope>NUCLEOTIDE SEQUENCE [LARGE SCALE GENOMIC DNA]</scope>
    <source>
        <strain evidence="9">PLFJ-1</strain>
    </source>
</reference>
<keyword evidence="5" id="KW-0853">WD repeat</keyword>
<keyword evidence="3" id="KW-0274">FAD</keyword>
<dbReference type="Proteomes" id="UP000078340">
    <property type="component" value="Unassembled WGS sequence"/>
</dbReference>
<feature type="repeat" description="WD" evidence="5">
    <location>
        <begin position="554"/>
        <end position="576"/>
    </location>
</feature>
<feature type="compositionally biased region" description="Low complexity" evidence="6">
    <location>
        <begin position="65"/>
        <end position="81"/>
    </location>
</feature>
<feature type="compositionally biased region" description="Acidic residues" evidence="6">
    <location>
        <begin position="16"/>
        <end position="64"/>
    </location>
</feature>